<comment type="subcellular location">
    <subcellularLocation>
        <location evidence="1 9">Cell membrane</location>
        <topology evidence="1 9">Multi-pass membrane protein</topology>
    </subcellularLocation>
</comment>
<comment type="similarity">
    <text evidence="2 10">Belongs to the binding-protein-dependent transport system permease family. CysTW subfamily.</text>
</comment>
<evidence type="ECO:0000256" key="5">
    <source>
        <dbReference type="ARBA" id="ARBA00022505"/>
    </source>
</evidence>
<feature type="transmembrane region" description="Helical" evidence="9">
    <location>
        <begin position="6"/>
        <end position="30"/>
    </location>
</feature>
<evidence type="ECO:0000256" key="10">
    <source>
        <dbReference type="RuleBase" id="RU365097"/>
    </source>
</evidence>
<keyword evidence="3 9" id="KW-0813">Transport</keyword>
<dbReference type="EMBL" id="JAEAGR010000013">
    <property type="protein sequence ID" value="MBH1941721.1"/>
    <property type="molecule type" value="Genomic_DNA"/>
</dbReference>
<dbReference type="PANTHER" id="PTHR30183:SF3">
    <property type="entry name" value="MOLYBDENUM TRANSPORT SYSTEM PERMEASE PROTEIN MODB"/>
    <property type="match status" value="1"/>
</dbReference>
<dbReference type="GO" id="GO:0015098">
    <property type="term" value="F:molybdate ion transmembrane transporter activity"/>
    <property type="evidence" value="ECO:0007669"/>
    <property type="project" value="UniProtKB-UniRule"/>
</dbReference>
<dbReference type="Gene3D" id="1.10.3720.10">
    <property type="entry name" value="MetI-like"/>
    <property type="match status" value="1"/>
</dbReference>
<dbReference type="NCBIfam" id="TIGR02141">
    <property type="entry name" value="modB_ABC"/>
    <property type="match status" value="1"/>
</dbReference>
<evidence type="ECO:0000256" key="3">
    <source>
        <dbReference type="ARBA" id="ARBA00022448"/>
    </source>
</evidence>
<protein>
    <recommendedName>
        <fullName evidence="10">Molybdenum transport system permease</fullName>
    </recommendedName>
</protein>
<feature type="domain" description="ABC transmembrane type-1" evidence="11">
    <location>
        <begin position="8"/>
        <end position="211"/>
    </location>
</feature>
<sequence length="228" mass="25153">MEMNWSPLWISLSVAIPATMITFFLGIFIAKKVISANAPVSKLLDVIFTLPLVLPPTVVGFLLLILFGKNGLIGRFLYSVGIQIVFTRLAAIIAAIVVSFPLMYRSAKAAFEQQDGNLIQAGRTLGLTKIQIFWRIEMPLAAPGILSGTILTFARALGEFGATLMIAGNIPKITQTMPMAIYMNIQRGETKIASVWVLLMIMLSFFMILFLNFINIKKEEKGIHNITS</sequence>
<keyword evidence="7 9" id="KW-1133">Transmembrane helix</keyword>
<reference evidence="12" key="1">
    <citation type="submission" date="2020-12" db="EMBL/GenBank/DDBJ databases">
        <title>M. sibirica DSM 26468T genome.</title>
        <authorList>
            <person name="Thieme N."/>
            <person name="Rettenmaier R."/>
            <person name="Zverlov V."/>
            <person name="Liebl W."/>
        </authorList>
    </citation>
    <scope>NUCLEOTIDE SEQUENCE</scope>
    <source>
        <strain evidence="12">DSM 26468</strain>
    </source>
</reference>
<keyword evidence="4 10" id="KW-1003">Cell membrane</keyword>
<comment type="function">
    <text evidence="10">Part of the binding-protein-dependent transport system for molybdenum; probably responsible for the translocation of the substrate across the membrane.</text>
</comment>
<feature type="transmembrane region" description="Helical" evidence="9">
    <location>
        <begin position="193"/>
        <end position="214"/>
    </location>
</feature>
<keyword evidence="5 10" id="KW-0500">Molybdenum</keyword>
<organism evidence="12 13">
    <name type="scientific">Mobilitalea sibirica</name>
    <dbReference type="NCBI Taxonomy" id="1462919"/>
    <lineage>
        <taxon>Bacteria</taxon>
        <taxon>Bacillati</taxon>
        <taxon>Bacillota</taxon>
        <taxon>Clostridia</taxon>
        <taxon>Lachnospirales</taxon>
        <taxon>Lachnospiraceae</taxon>
        <taxon>Mobilitalea</taxon>
    </lineage>
</organism>
<dbReference type="InterPro" id="IPR035906">
    <property type="entry name" value="MetI-like_sf"/>
</dbReference>
<feature type="transmembrane region" description="Helical" evidence="9">
    <location>
        <begin position="80"/>
        <end position="104"/>
    </location>
</feature>
<proteinExistence type="inferred from homology"/>
<keyword evidence="8 9" id="KW-0472">Membrane</keyword>
<evidence type="ECO:0000313" key="12">
    <source>
        <dbReference type="EMBL" id="MBH1941721.1"/>
    </source>
</evidence>
<name>A0A8J7KTT2_9FIRM</name>
<keyword evidence="6 9" id="KW-0812">Transmembrane</keyword>
<dbReference type="SUPFAM" id="SSF161098">
    <property type="entry name" value="MetI-like"/>
    <property type="match status" value="1"/>
</dbReference>
<evidence type="ECO:0000256" key="8">
    <source>
        <dbReference type="ARBA" id="ARBA00023136"/>
    </source>
</evidence>
<dbReference type="PANTHER" id="PTHR30183">
    <property type="entry name" value="MOLYBDENUM TRANSPORT SYSTEM PERMEASE PROTEIN MODB"/>
    <property type="match status" value="1"/>
</dbReference>
<dbReference type="Pfam" id="PF00528">
    <property type="entry name" value="BPD_transp_1"/>
    <property type="match status" value="1"/>
</dbReference>
<accession>A0A8J7KTT2</accession>
<evidence type="ECO:0000256" key="4">
    <source>
        <dbReference type="ARBA" id="ARBA00022475"/>
    </source>
</evidence>
<feature type="transmembrane region" description="Helical" evidence="9">
    <location>
        <begin position="42"/>
        <end position="68"/>
    </location>
</feature>
<dbReference type="PROSITE" id="PS50928">
    <property type="entry name" value="ABC_TM1"/>
    <property type="match status" value="1"/>
</dbReference>
<dbReference type="InterPro" id="IPR000515">
    <property type="entry name" value="MetI-like"/>
</dbReference>
<evidence type="ECO:0000313" key="13">
    <source>
        <dbReference type="Proteomes" id="UP000623269"/>
    </source>
</evidence>
<gene>
    <name evidence="12" type="primary">modB</name>
    <name evidence="12" type="ORF">I5677_12535</name>
</gene>
<evidence type="ECO:0000256" key="6">
    <source>
        <dbReference type="ARBA" id="ARBA00022692"/>
    </source>
</evidence>
<dbReference type="CDD" id="cd06261">
    <property type="entry name" value="TM_PBP2"/>
    <property type="match status" value="1"/>
</dbReference>
<dbReference type="AlphaFoldDB" id="A0A8J7KTT2"/>
<evidence type="ECO:0000256" key="2">
    <source>
        <dbReference type="ARBA" id="ARBA00007069"/>
    </source>
</evidence>
<dbReference type="GO" id="GO:0005886">
    <property type="term" value="C:plasma membrane"/>
    <property type="evidence" value="ECO:0007669"/>
    <property type="project" value="UniProtKB-SubCell"/>
</dbReference>
<dbReference type="Proteomes" id="UP000623269">
    <property type="component" value="Unassembled WGS sequence"/>
</dbReference>
<evidence type="ECO:0000256" key="7">
    <source>
        <dbReference type="ARBA" id="ARBA00022989"/>
    </source>
</evidence>
<dbReference type="InterPro" id="IPR011867">
    <property type="entry name" value="ModB_ABC"/>
</dbReference>
<evidence type="ECO:0000256" key="9">
    <source>
        <dbReference type="RuleBase" id="RU363032"/>
    </source>
</evidence>
<feature type="transmembrane region" description="Helical" evidence="9">
    <location>
        <begin position="132"/>
        <end position="154"/>
    </location>
</feature>
<evidence type="ECO:0000259" key="11">
    <source>
        <dbReference type="PROSITE" id="PS50928"/>
    </source>
</evidence>
<evidence type="ECO:0000256" key="1">
    <source>
        <dbReference type="ARBA" id="ARBA00004651"/>
    </source>
</evidence>
<keyword evidence="13" id="KW-1185">Reference proteome</keyword>
<comment type="caution">
    <text evidence="12">The sequence shown here is derived from an EMBL/GenBank/DDBJ whole genome shotgun (WGS) entry which is preliminary data.</text>
</comment>